<evidence type="ECO:0000313" key="2">
    <source>
        <dbReference type="Proteomes" id="UP000003480"/>
    </source>
</evidence>
<dbReference type="RefSeq" id="WP_002770377.1">
    <property type="nucleotide sequence ID" value="NZ_HE973005.1"/>
</dbReference>
<gene>
    <name evidence="1" type="ORF">MICAC_5220004</name>
</gene>
<protein>
    <submittedName>
        <fullName evidence="1">Uncharacterized protein</fullName>
    </submittedName>
</protein>
<dbReference type="HOGENOM" id="CLU_547262_0_0_3"/>
<dbReference type="AlphaFoldDB" id="I4G7R6"/>
<dbReference type="Proteomes" id="UP000003480">
    <property type="component" value="Unassembled WGS sequence"/>
</dbReference>
<reference evidence="1 2" key="1">
    <citation type="submission" date="2012-04" db="EMBL/GenBank/DDBJ databases">
        <authorList>
            <person name="Genoscope - CEA"/>
        </authorList>
    </citation>
    <scope>NUCLEOTIDE SEQUENCE [LARGE SCALE GENOMIC DNA]</scope>
    <source>
        <strain evidence="1 2">9443</strain>
    </source>
</reference>
<name>I4G7R6_MICAE</name>
<dbReference type="EMBL" id="CAIJ01000471">
    <property type="protein sequence ID" value="CCI03977.1"/>
    <property type="molecule type" value="Genomic_DNA"/>
</dbReference>
<accession>I4G7R6</accession>
<evidence type="ECO:0000313" key="1">
    <source>
        <dbReference type="EMBL" id="CCI03977.1"/>
    </source>
</evidence>
<proteinExistence type="predicted"/>
<comment type="caution">
    <text evidence="1">The sequence shown here is derived from an EMBL/GenBank/DDBJ whole genome shotgun (WGS) entry which is preliminary data.</text>
</comment>
<dbReference type="Gene3D" id="2.40.300.10">
    <property type="entry name" value="Head decoration protein D"/>
    <property type="match status" value="1"/>
</dbReference>
<sequence length="498" mass="52132">MSLNEVGIYSSLKLGRDNVPESDWPCLLYGGPKQFGINDSLTVTGNVGIGTATLENPEGWSRILDLLGVTDAKLSVRTAKIDGRVSVHEKGCWGSPAGAMILGTKTNHALSFGTNATTKMTILGNGNVGIGTITPGAKLEVSGNLTVTGNIGIATTAAPTERLEVNGNVKATSFLGDGSNLTGVVKNLDLAVKKAGDTMSGALTIQDNLTVNGNFHINQGTQSSFGSHLYLSKIDGSPGRGQWHINIAPNNALNFVETGIADYRLTITPGGNIGIGTSSPKYKLDVRGNDGWIGSGDSSQSQGGWRLGRWPDYESNTWVYLSRADGTKYQDLAVGALWAGGNLRFGSSDDLAEMTPVKTEDDLEPGDVVVIENPPDNRVLLAKSNKPDDSKVAGVISDPNTAGLIIGGSHPTDVNRDDLKPLALAGRVLTKVTTENGFINAGDFLTTSSTPGCAMKANIPSYTLGKALQCFNGNGNGESMGKIWVLVNLGWVGGVTKE</sequence>
<organism evidence="1 2">
    <name type="scientific">Microcystis aeruginosa PCC 9443</name>
    <dbReference type="NCBI Taxonomy" id="1160281"/>
    <lineage>
        <taxon>Bacteria</taxon>
        <taxon>Bacillati</taxon>
        <taxon>Cyanobacteriota</taxon>
        <taxon>Cyanophyceae</taxon>
        <taxon>Oscillatoriophycideae</taxon>
        <taxon>Chroococcales</taxon>
        <taxon>Microcystaceae</taxon>
        <taxon>Microcystis</taxon>
    </lineage>
</organism>